<gene>
    <name evidence="2" type="ORF">QE152_g26780</name>
</gene>
<sequence length="132" mass="15282">MTCDILTEWFRDDFIPEVKEFRKREKKTGKVLLIIDIAPCHSEVESLNSIDRIFSVILLPPKDLQIVTNQMSKPSWKVTIILDIKLWMIDILNHVQESQNIIECDNEDVELEEMGNGPTHEQAFIGLNTAME</sequence>
<feature type="domain" description="DDE-1" evidence="1">
    <location>
        <begin position="1"/>
        <end position="66"/>
    </location>
</feature>
<proteinExistence type="predicted"/>
<evidence type="ECO:0000313" key="2">
    <source>
        <dbReference type="EMBL" id="KAK9709151.1"/>
    </source>
</evidence>
<reference evidence="2 3" key="1">
    <citation type="journal article" date="2024" name="BMC Genomics">
        <title>De novo assembly and annotation of Popillia japonica's genome with initial clues to its potential as an invasive pest.</title>
        <authorList>
            <person name="Cucini C."/>
            <person name="Boschi S."/>
            <person name="Funari R."/>
            <person name="Cardaioli E."/>
            <person name="Iannotti N."/>
            <person name="Marturano G."/>
            <person name="Paoli F."/>
            <person name="Bruttini M."/>
            <person name="Carapelli A."/>
            <person name="Frati F."/>
            <person name="Nardi F."/>
        </authorList>
    </citation>
    <scope>NUCLEOTIDE SEQUENCE [LARGE SCALE GENOMIC DNA]</scope>
    <source>
        <strain evidence="2">DMR45628</strain>
    </source>
</reference>
<keyword evidence="3" id="KW-1185">Reference proteome</keyword>
<organism evidence="2 3">
    <name type="scientific">Popillia japonica</name>
    <name type="common">Japanese beetle</name>
    <dbReference type="NCBI Taxonomy" id="7064"/>
    <lineage>
        <taxon>Eukaryota</taxon>
        <taxon>Metazoa</taxon>
        <taxon>Ecdysozoa</taxon>
        <taxon>Arthropoda</taxon>
        <taxon>Hexapoda</taxon>
        <taxon>Insecta</taxon>
        <taxon>Pterygota</taxon>
        <taxon>Neoptera</taxon>
        <taxon>Endopterygota</taxon>
        <taxon>Coleoptera</taxon>
        <taxon>Polyphaga</taxon>
        <taxon>Scarabaeiformia</taxon>
        <taxon>Scarabaeidae</taxon>
        <taxon>Rutelinae</taxon>
        <taxon>Popillia</taxon>
    </lineage>
</organism>
<name>A0AAW1JVV6_POPJA</name>
<dbReference type="Proteomes" id="UP001458880">
    <property type="component" value="Unassembled WGS sequence"/>
</dbReference>
<dbReference type="InterPro" id="IPR004875">
    <property type="entry name" value="DDE_SF_endonuclease_dom"/>
</dbReference>
<evidence type="ECO:0000313" key="3">
    <source>
        <dbReference type="Proteomes" id="UP001458880"/>
    </source>
</evidence>
<comment type="caution">
    <text evidence="2">The sequence shown here is derived from an EMBL/GenBank/DDBJ whole genome shotgun (WGS) entry which is preliminary data.</text>
</comment>
<keyword evidence="2" id="KW-0255">Endonuclease</keyword>
<dbReference type="Pfam" id="PF03184">
    <property type="entry name" value="DDE_1"/>
    <property type="match status" value="1"/>
</dbReference>
<evidence type="ECO:0000259" key="1">
    <source>
        <dbReference type="Pfam" id="PF03184"/>
    </source>
</evidence>
<dbReference type="AlphaFoldDB" id="A0AAW1JVV6"/>
<keyword evidence="2" id="KW-0378">Hydrolase</keyword>
<accession>A0AAW1JVV6</accession>
<dbReference type="GO" id="GO:0003676">
    <property type="term" value="F:nucleic acid binding"/>
    <property type="evidence" value="ECO:0007669"/>
    <property type="project" value="InterPro"/>
</dbReference>
<dbReference type="EMBL" id="JASPKY010000316">
    <property type="protein sequence ID" value="KAK9709151.1"/>
    <property type="molecule type" value="Genomic_DNA"/>
</dbReference>
<dbReference type="GO" id="GO:0004519">
    <property type="term" value="F:endonuclease activity"/>
    <property type="evidence" value="ECO:0007669"/>
    <property type="project" value="UniProtKB-KW"/>
</dbReference>
<protein>
    <submittedName>
        <fullName evidence="2">DDE superfamily endonuclease</fullName>
    </submittedName>
</protein>
<keyword evidence="2" id="KW-0540">Nuclease</keyword>